<dbReference type="SUPFAM" id="SSF46785">
    <property type="entry name" value="Winged helix' DNA-binding domain"/>
    <property type="match status" value="1"/>
</dbReference>
<dbReference type="Proteomes" id="UP000285523">
    <property type="component" value="Unassembled WGS sequence"/>
</dbReference>
<dbReference type="CDD" id="cd07377">
    <property type="entry name" value="WHTH_GntR"/>
    <property type="match status" value="1"/>
</dbReference>
<dbReference type="GO" id="GO:0003700">
    <property type="term" value="F:DNA-binding transcription factor activity"/>
    <property type="evidence" value="ECO:0007669"/>
    <property type="project" value="InterPro"/>
</dbReference>
<dbReference type="InterPro" id="IPR036390">
    <property type="entry name" value="WH_DNA-bd_sf"/>
</dbReference>
<name>A0A418V0R8_RHOPL</name>
<evidence type="ECO:0000259" key="4">
    <source>
        <dbReference type="PROSITE" id="PS50949"/>
    </source>
</evidence>
<evidence type="ECO:0000256" key="3">
    <source>
        <dbReference type="ARBA" id="ARBA00023163"/>
    </source>
</evidence>
<dbReference type="Gene3D" id="3.40.1410.10">
    <property type="entry name" value="Chorismate lyase-like"/>
    <property type="match status" value="1"/>
</dbReference>
<dbReference type="InterPro" id="IPR050679">
    <property type="entry name" value="Bact_HTH_transcr_reg"/>
</dbReference>
<proteinExistence type="predicted"/>
<dbReference type="Pfam" id="PF00392">
    <property type="entry name" value="GntR"/>
    <property type="match status" value="1"/>
</dbReference>
<organism evidence="5 6">
    <name type="scientific">Rhodopseudomonas palustris</name>
    <dbReference type="NCBI Taxonomy" id="1076"/>
    <lineage>
        <taxon>Bacteria</taxon>
        <taxon>Pseudomonadati</taxon>
        <taxon>Pseudomonadota</taxon>
        <taxon>Alphaproteobacteria</taxon>
        <taxon>Hyphomicrobiales</taxon>
        <taxon>Nitrobacteraceae</taxon>
        <taxon>Rhodopseudomonas</taxon>
    </lineage>
</organism>
<dbReference type="Gene3D" id="1.10.10.10">
    <property type="entry name" value="Winged helix-like DNA-binding domain superfamily/Winged helix DNA-binding domain"/>
    <property type="match status" value="1"/>
</dbReference>
<accession>A0A418V0R8</accession>
<dbReference type="AlphaFoldDB" id="A0A418V0R8"/>
<feature type="domain" description="HTH gntR-type" evidence="4">
    <location>
        <begin position="11"/>
        <end position="79"/>
    </location>
</feature>
<dbReference type="InterPro" id="IPR028978">
    <property type="entry name" value="Chorismate_lyase_/UTRA_dom_sf"/>
</dbReference>
<reference evidence="5 6" key="1">
    <citation type="submission" date="2018-09" db="EMBL/GenBank/DDBJ databases">
        <title>Draft genome sequence of Rhodopseudomonas palustris 2.1.18.</title>
        <authorList>
            <person name="Robertson S.L."/>
            <person name="Meyer T.E."/>
            <person name="Kyndt J.A."/>
        </authorList>
    </citation>
    <scope>NUCLEOTIDE SEQUENCE [LARGE SCALE GENOMIC DNA]</scope>
    <source>
        <strain evidence="5 6">2.1.18</strain>
    </source>
</reference>
<dbReference type="EMBL" id="QYYD01000024">
    <property type="protein sequence ID" value="RJF69419.1"/>
    <property type="molecule type" value="Genomic_DNA"/>
</dbReference>
<comment type="caution">
    <text evidence="5">The sequence shown here is derived from an EMBL/GenBank/DDBJ whole genome shotgun (WGS) entry which is preliminary data.</text>
</comment>
<dbReference type="RefSeq" id="WP_119858485.1">
    <property type="nucleotide sequence ID" value="NZ_QYYD01000024.1"/>
</dbReference>
<dbReference type="PANTHER" id="PTHR44846:SF1">
    <property type="entry name" value="MANNOSYL-D-GLYCERATE TRANSPORT_METABOLISM SYSTEM REPRESSOR MNGR-RELATED"/>
    <property type="match status" value="1"/>
</dbReference>
<dbReference type="SMART" id="SM00345">
    <property type="entry name" value="HTH_GNTR"/>
    <property type="match status" value="1"/>
</dbReference>
<evidence type="ECO:0000313" key="5">
    <source>
        <dbReference type="EMBL" id="RJF69419.1"/>
    </source>
</evidence>
<gene>
    <name evidence="5" type="ORF">D4Q52_20790</name>
</gene>
<evidence type="ECO:0000256" key="2">
    <source>
        <dbReference type="ARBA" id="ARBA00023125"/>
    </source>
</evidence>
<dbReference type="PANTHER" id="PTHR44846">
    <property type="entry name" value="MANNOSYL-D-GLYCERATE TRANSPORT/METABOLISM SYSTEM REPRESSOR MNGR-RELATED"/>
    <property type="match status" value="1"/>
</dbReference>
<protein>
    <submittedName>
        <fullName evidence="5">GntR family transcriptional regulator</fullName>
    </submittedName>
</protein>
<dbReference type="GO" id="GO:0045892">
    <property type="term" value="P:negative regulation of DNA-templated transcription"/>
    <property type="evidence" value="ECO:0007669"/>
    <property type="project" value="TreeGrafter"/>
</dbReference>
<keyword evidence="3" id="KW-0804">Transcription</keyword>
<evidence type="ECO:0000256" key="1">
    <source>
        <dbReference type="ARBA" id="ARBA00023015"/>
    </source>
</evidence>
<dbReference type="OrthoDB" id="9794015at2"/>
<dbReference type="SUPFAM" id="SSF64288">
    <property type="entry name" value="Chorismate lyase-like"/>
    <property type="match status" value="1"/>
</dbReference>
<keyword evidence="2" id="KW-0238">DNA-binding</keyword>
<dbReference type="GO" id="GO:0003677">
    <property type="term" value="F:DNA binding"/>
    <property type="evidence" value="ECO:0007669"/>
    <property type="project" value="UniProtKB-KW"/>
</dbReference>
<evidence type="ECO:0000313" key="6">
    <source>
        <dbReference type="Proteomes" id="UP000285523"/>
    </source>
</evidence>
<dbReference type="PROSITE" id="PS50949">
    <property type="entry name" value="HTH_GNTR"/>
    <property type="match status" value="1"/>
</dbReference>
<dbReference type="InterPro" id="IPR000524">
    <property type="entry name" value="Tscrpt_reg_HTH_GntR"/>
</dbReference>
<dbReference type="InterPro" id="IPR036388">
    <property type="entry name" value="WH-like_DNA-bd_sf"/>
</dbReference>
<sequence length="255" mass="28880">MRNPDRDRNRVPLYLQVASVMRQRIESGHWGEGDKISTIEELEAEFKVARITVRQALDLLRDDGLVESIRGKGTFVSGRPKEKHWFNLANDLESVIESVRDNVIKVVHIDEHAAAPPLRDGEGVLAPDYVQLRSVQFSRGEPFAVANLRLARDIYQRDRRTFNRKPALPRIMEMADIDVAHALQTVTIGVADWETAELLRVGLGEPTADCRLVLVDGANVAIYVAEFHYQRNCFALRRDLVPKPRKVVRKLAKAG</sequence>
<keyword evidence="1" id="KW-0805">Transcription regulation</keyword>